<evidence type="ECO:0000256" key="2">
    <source>
        <dbReference type="ARBA" id="ARBA00006222"/>
    </source>
</evidence>
<keyword evidence="11" id="KW-1185">Reference proteome</keyword>
<feature type="region of interest" description="Disordered" evidence="6">
    <location>
        <begin position="197"/>
        <end position="243"/>
    </location>
</feature>
<evidence type="ECO:0000259" key="9">
    <source>
        <dbReference type="SMART" id="SM01071"/>
    </source>
</evidence>
<dbReference type="SMART" id="SM01071">
    <property type="entry name" value="CDC37_N"/>
    <property type="match status" value="1"/>
</dbReference>
<dbReference type="OrthoDB" id="440202at2759"/>
<feature type="domain" description="Cdc37 C-terminal" evidence="7">
    <location>
        <begin position="391"/>
        <end position="493"/>
    </location>
</feature>
<name>G0S6B8_CHATD</name>
<dbReference type="GO" id="GO:0051082">
    <property type="term" value="F:unfolded protein binding"/>
    <property type="evidence" value="ECO:0007669"/>
    <property type="project" value="TreeGrafter"/>
</dbReference>
<proteinExistence type="inferred from homology"/>
<dbReference type="Pfam" id="PF08564">
    <property type="entry name" value="CDC37_C"/>
    <property type="match status" value="1"/>
</dbReference>
<dbReference type="InterPro" id="IPR013874">
    <property type="entry name" value="Cdc37_Hsp90-bd"/>
</dbReference>
<dbReference type="SMART" id="SM01069">
    <property type="entry name" value="CDC37_C"/>
    <property type="match status" value="1"/>
</dbReference>
<dbReference type="InterPro" id="IPR004918">
    <property type="entry name" value="Cdc37"/>
</dbReference>
<dbReference type="Proteomes" id="UP000008066">
    <property type="component" value="Unassembled WGS sequence"/>
</dbReference>
<dbReference type="SMART" id="SM01070">
    <property type="entry name" value="CDC37_M"/>
    <property type="match status" value="1"/>
</dbReference>
<dbReference type="RefSeq" id="XP_006693078.1">
    <property type="nucleotide sequence ID" value="XM_006693015.1"/>
</dbReference>
<dbReference type="GeneID" id="18256657"/>
<feature type="compositionally biased region" description="Basic and acidic residues" evidence="6">
    <location>
        <begin position="466"/>
        <end position="476"/>
    </location>
</feature>
<dbReference type="GO" id="GO:0050821">
    <property type="term" value="P:protein stabilization"/>
    <property type="evidence" value="ECO:0007669"/>
    <property type="project" value="TreeGrafter"/>
</dbReference>
<dbReference type="GO" id="GO:0006457">
    <property type="term" value="P:protein folding"/>
    <property type="evidence" value="ECO:0007669"/>
    <property type="project" value="TreeGrafter"/>
</dbReference>
<protein>
    <recommendedName>
        <fullName evidence="5">Hsp90 chaperone protein kinase-targeting subunit</fullName>
    </recommendedName>
</protein>
<dbReference type="PANTHER" id="PTHR12800">
    <property type="entry name" value="CDC37-RELATED"/>
    <property type="match status" value="1"/>
</dbReference>
<feature type="domain" description="Cdc37 N-terminal" evidence="9">
    <location>
        <begin position="2"/>
        <end position="198"/>
    </location>
</feature>
<keyword evidence="3" id="KW-0963">Cytoplasm</keyword>
<dbReference type="InterPro" id="IPR013873">
    <property type="entry name" value="Cdc37_C"/>
</dbReference>
<keyword evidence="4" id="KW-0143">Chaperone</keyword>
<dbReference type="GO" id="GO:0031072">
    <property type="term" value="F:heat shock protein binding"/>
    <property type="evidence" value="ECO:0007669"/>
    <property type="project" value="TreeGrafter"/>
</dbReference>
<evidence type="ECO:0000256" key="4">
    <source>
        <dbReference type="ARBA" id="ARBA00023186"/>
    </source>
</evidence>
<dbReference type="InterPro" id="IPR038189">
    <property type="entry name" value="Cdc37_Hsp90-bd_sf"/>
</dbReference>
<dbReference type="Gene3D" id="1.20.58.610">
    <property type="entry name" value="Cdc37, Hsp90 binding domain"/>
    <property type="match status" value="1"/>
</dbReference>
<dbReference type="EMBL" id="GL988041">
    <property type="protein sequence ID" value="EGS20782.1"/>
    <property type="molecule type" value="Genomic_DNA"/>
</dbReference>
<reference evidence="10 11" key="1">
    <citation type="journal article" date="2011" name="Cell">
        <title>Insight into structure and assembly of the nuclear pore complex by utilizing the genome of a eukaryotic thermophile.</title>
        <authorList>
            <person name="Amlacher S."/>
            <person name="Sarges P."/>
            <person name="Flemming D."/>
            <person name="van Noort V."/>
            <person name="Kunze R."/>
            <person name="Devos D.P."/>
            <person name="Arumugam M."/>
            <person name="Bork P."/>
            <person name="Hurt E."/>
        </authorList>
    </citation>
    <scope>NUCLEOTIDE SEQUENCE [LARGE SCALE GENOMIC DNA]</scope>
    <source>
        <strain evidence="11">DSM 1495 / CBS 144.50 / IMI 039719</strain>
    </source>
</reference>
<dbReference type="AlphaFoldDB" id="G0S6B8"/>
<dbReference type="Pfam" id="PF08565">
    <property type="entry name" value="CDC37_M"/>
    <property type="match status" value="1"/>
</dbReference>
<dbReference type="eggNOG" id="KOG2260">
    <property type="taxonomic scope" value="Eukaryota"/>
</dbReference>
<dbReference type="SUPFAM" id="SSF101391">
    <property type="entry name" value="Hsp90 co-chaperone CDC37"/>
    <property type="match status" value="1"/>
</dbReference>
<dbReference type="GO" id="GO:0019901">
    <property type="term" value="F:protein kinase binding"/>
    <property type="evidence" value="ECO:0007669"/>
    <property type="project" value="InterPro"/>
</dbReference>
<dbReference type="STRING" id="759272.G0S6B8"/>
<comment type="subcellular location">
    <subcellularLocation>
        <location evidence="1">Cytoplasm</location>
    </subcellularLocation>
</comment>
<feature type="region of interest" description="Disordered" evidence="6">
    <location>
        <begin position="466"/>
        <end position="503"/>
    </location>
</feature>
<dbReference type="DNASU" id="18256657"/>
<gene>
    <name evidence="10" type="ORF">CTHT_0026190</name>
</gene>
<dbReference type="Pfam" id="PF03234">
    <property type="entry name" value="CDC37_N"/>
    <property type="match status" value="1"/>
</dbReference>
<feature type="compositionally biased region" description="Low complexity" evidence="6">
    <location>
        <begin position="197"/>
        <end position="217"/>
    </location>
</feature>
<evidence type="ECO:0000256" key="3">
    <source>
        <dbReference type="ARBA" id="ARBA00022490"/>
    </source>
</evidence>
<dbReference type="KEGG" id="cthr:CTHT_0026190"/>
<organism evidence="11">
    <name type="scientific">Chaetomium thermophilum (strain DSM 1495 / CBS 144.50 / IMI 039719)</name>
    <name type="common">Thermochaetoides thermophila</name>
    <dbReference type="NCBI Taxonomy" id="759272"/>
    <lineage>
        <taxon>Eukaryota</taxon>
        <taxon>Fungi</taxon>
        <taxon>Dikarya</taxon>
        <taxon>Ascomycota</taxon>
        <taxon>Pezizomycotina</taxon>
        <taxon>Sordariomycetes</taxon>
        <taxon>Sordariomycetidae</taxon>
        <taxon>Sordariales</taxon>
        <taxon>Chaetomiaceae</taxon>
        <taxon>Thermochaetoides</taxon>
    </lineage>
</organism>
<evidence type="ECO:0000259" key="8">
    <source>
        <dbReference type="SMART" id="SM01070"/>
    </source>
</evidence>
<dbReference type="OMA" id="NYSKWDQ"/>
<evidence type="ECO:0000259" key="7">
    <source>
        <dbReference type="SMART" id="SM01069"/>
    </source>
</evidence>
<accession>G0S6B8</accession>
<dbReference type="HOGENOM" id="CLU_033261_0_0_1"/>
<feature type="domain" description="Cdc37 Hsp90 binding" evidence="8">
    <location>
        <begin position="201"/>
        <end position="370"/>
    </location>
</feature>
<sequence length="503" mass="57128">MPVDYSKWDALELSDDSDIEVHPNVDKRSFIRAKQAQIHQERAQRRHQIETLKYERIINDALKKRIAELIECLKEHREEAKERNPGELAFQCVMELAAKLDPKDDEPPPRPAGVHDAEEPLPTYTKMMATLLDQVNKTLDEKKVTPDQRYEQLIVEVGEHLTKVTNLQEDLLKKLAELEREENRKITSDHIHTGFNSSFINKSKSSSSGPSSSSSKPSETKVELLNPNYKDPSTDPEYLNRPDDEEITASPLARQFCNIRATDYRESHSFLLEHPELLSERETDGMLMLAFDAQLENKSDFARNCVHQALLTQYCRALGRDGVALFFKRITTPGHNAQEVFLKDVQDTYMRIKNRAREIILQRAKDEAEGKTGQVEQIQLHAVEPGTTINIRVPDPNSDDPEEKRCREIFESFSPAMRKALESGKLEEVNKVLGEMKVDEAEELVGKLGEANILSLEEELIDATTEEGKEKLKKMEQSAQEAKNAGSSAQSAGDDLEVIDDPE</sequence>
<evidence type="ECO:0000256" key="1">
    <source>
        <dbReference type="ARBA" id="ARBA00004496"/>
    </source>
</evidence>
<feature type="compositionally biased region" description="Acidic residues" evidence="6">
    <location>
        <begin position="494"/>
        <end position="503"/>
    </location>
</feature>
<evidence type="ECO:0000256" key="5">
    <source>
        <dbReference type="ARBA" id="ARBA00031396"/>
    </source>
</evidence>
<dbReference type="FunFam" id="1.20.58.610:FF:000002">
    <property type="entry name" value="Hsp90 co-chaperone Cdc37, putative"/>
    <property type="match status" value="1"/>
</dbReference>
<dbReference type="GO" id="GO:0005737">
    <property type="term" value="C:cytoplasm"/>
    <property type="evidence" value="ECO:0007669"/>
    <property type="project" value="UniProtKB-SubCell"/>
</dbReference>
<dbReference type="InterPro" id="IPR013855">
    <property type="entry name" value="Cdc37_N_dom"/>
</dbReference>
<dbReference type="PANTHER" id="PTHR12800:SF4">
    <property type="entry name" value="HSP90 CO-CHAPERONE CDC37"/>
    <property type="match status" value="1"/>
</dbReference>
<evidence type="ECO:0000313" key="11">
    <source>
        <dbReference type="Proteomes" id="UP000008066"/>
    </source>
</evidence>
<evidence type="ECO:0000256" key="6">
    <source>
        <dbReference type="SAM" id="MobiDB-lite"/>
    </source>
</evidence>
<evidence type="ECO:0000313" key="10">
    <source>
        <dbReference type="EMBL" id="EGS20782.1"/>
    </source>
</evidence>
<dbReference type="GO" id="GO:0051087">
    <property type="term" value="F:protein-folding chaperone binding"/>
    <property type="evidence" value="ECO:0007669"/>
    <property type="project" value="TreeGrafter"/>
</dbReference>
<feature type="compositionally biased region" description="Polar residues" evidence="6">
    <location>
        <begin position="477"/>
        <end position="491"/>
    </location>
</feature>
<comment type="similarity">
    <text evidence="2">Belongs to the CDC37 family.</text>
</comment>